<keyword evidence="2" id="KW-1185">Reference proteome</keyword>
<organism evidence="1 2">
    <name type="scientific">Nocardia otitidiscaviarum</name>
    <dbReference type="NCBI Taxonomy" id="1823"/>
    <lineage>
        <taxon>Bacteria</taxon>
        <taxon>Bacillati</taxon>
        <taxon>Actinomycetota</taxon>
        <taxon>Actinomycetes</taxon>
        <taxon>Mycobacteriales</taxon>
        <taxon>Nocardiaceae</taxon>
        <taxon>Nocardia</taxon>
    </lineage>
</organism>
<evidence type="ECO:0008006" key="3">
    <source>
        <dbReference type="Google" id="ProtNLM"/>
    </source>
</evidence>
<dbReference type="Proteomes" id="UP000255467">
    <property type="component" value="Unassembled WGS sequence"/>
</dbReference>
<gene>
    <name evidence="1" type="ORF">NCTC1934_03245</name>
</gene>
<evidence type="ECO:0000313" key="1">
    <source>
        <dbReference type="EMBL" id="SUA77927.1"/>
    </source>
</evidence>
<sequence length="129" mass="13026">MAVAAGGGEVSLYTDRVRIRRLIALSACAVLTPLGVAACTSEGPGSKTECQVSGCTITFDRGVNAKASVLGVEAELVAVNGNLVTLKVAGQEVSVPAGETQPADGMNVSVQEVTPDQVVVKIATGIQTN</sequence>
<accession>A0A378YN42</accession>
<name>A0A378YN42_9NOCA</name>
<evidence type="ECO:0000313" key="2">
    <source>
        <dbReference type="Proteomes" id="UP000255467"/>
    </source>
</evidence>
<dbReference type="AlphaFoldDB" id="A0A378YN42"/>
<protein>
    <recommendedName>
        <fullName evidence="3">DUF5666 domain-containing protein</fullName>
    </recommendedName>
</protein>
<dbReference type="EMBL" id="UGRY01000002">
    <property type="protein sequence ID" value="SUA77927.1"/>
    <property type="molecule type" value="Genomic_DNA"/>
</dbReference>
<reference evidence="1 2" key="1">
    <citation type="submission" date="2018-06" db="EMBL/GenBank/DDBJ databases">
        <authorList>
            <consortium name="Pathogen Informatics"/>
            <person name="Doyle S."/>
        </authorList>
    </citation>
    <scope>NUCLEOTIDE SEQUENCE [LARGE SCALE GENOMIC DNA]</scope>
    <source>
        <strain evidence="1 2">NCTC1934</strain>
    </source>
</reference>
<proteinExistence type="predicted"/>